<keyword evidence="1" id="KW-1133">Transmembrane helix</keyword>
<accession>A0ABN8I472</accession>
<proteinExistence type="predicted"/>
<sequence>MVDSVCRLADKYNLSTWVPQFKTEEGKDTKVKYFKFLSGVPDCATTQQRPIFYFGKSEDELNLLSDGRLRHLIHHEHTSDSIKDDVGTNTYSLHAPIVIPVVKEPSSYIHDKNKYCMDKIFMTSTNLTDIILYISLLGAFFWLNSFGFYIWKTFKSRNVFLRVTDVRKYCYYSSVVWSSVIVMAAMAICAHFLLDTGTNPYRKMRTQFSSSILIDDMEQETIGWLVKRMFRSFLATVFDNDNIMAVPTFIMAKF</sequence>
<feature type="transmembrane region" description="Helical" evidence="1">
    <location>
        <begin position="130"/>
        <end position="151"/>
    </location>
</feature>
<evidence type="ECO:0000256" key="1">
    <source>
        <dbReference type="SAM" id="Phobius"/>
    </source>
</evidence>
<keyword evidence="3" id="KW-1185">Reference proteome</keyword>
<feature type="transmembrane region" description="Helical" evidence="1">
    <location>
        <begin position="171"/>
        <end position="194"/>
    </location>
</feature>
<organism evidence="2 3">
    <name type="scientific">Iphiclides podalirius</name>
    <name type="common">scarce swallowtail</name>
    <dbReference type="NCBI Taxonomy" id="110791"/>
    <lineage>
        <taxon>Eukaryota</taxon>
        <taxon>Metazoa</taxon>
        <taxon>Ecdysozoa</taxon>
        <taxon>Arthropoda</taxon>
        <taxon>Hexapoda</taxon>
        <taxon>Insecta</taxon>
        <taxon>Pterygota</taxon>
        <taxon>Neoptera</taxon>
        <taxon>Endopterygota</taxon>
        <taxon>Lepidoptera</taxon>
        <taxon>Glossata</taxon>
        <taxon>Ditrysia</taxon>
        <taxon>Papilionoidea</taxon>
        <taxon>Papilionidae</taxon>
        <taxon>Papilioninae</taxon>
        <taxon>Iphiclides</taxon>
    </lineage>
</organism>
<keyword evidence="1" id="KW-0812">Transmembrane</keyword>
<dbReference type="Proteomes" id="UP000837857">
    <property type="component" value="Chromosome 16"/>
</dbReference>
<dbReference type="PANTHER" id="PTHR46953:SF2">
    <property type="entry name" value="G-PROTEIN COUPLED RECEPTOR MTH-LIKE 5-RELATED"/>
    <property type="match status" value="1"/>
</dbReference>
<dbReference type="PANTHER" id="PTHR46953">
    <property type="entry name" value="G-PROTEIN COUPLED RECEPTOR MTH-LIKE 1-RELATED"/>
    <property type="match status" value="1"/>
</dbReference>
<dbReference type="EMBL" id="OW152828">
    <property type="protein sequence ID" value="CAH2045438.1"/>
    <property type="molecule type" value="Genomic_DNA"/>
</dbReference>
<gene>
    <name evidence="2" type="ORF">IPOD504_LOCUS5072</name>
</gene>
<keyword evidence="1" id="KW-0472">Membrane</keyword>
<protein>
    <submittedName>
        <fullName evidence="2">Uncharacterized protein</fullName>
    </submittedName>
</protein>
<name>A0ABN8I472_9NEOP</name>
<dbReference type="InterPro" id="IPR052808">
    <property type="entry name" value="GPCR_Mth-like"/>
</dbReference>
<evidence type="ECO:0000313" key="3">
    <source>
        <dbReference type="Proteomes" id="UP000837857"/>
    </source>
</evidence>
<evidence type="ECO:0000313" key="2">
    <source>
        <dbReference type="EMBL" id="CAH2045438.1"/>
    </source>
</evidence>
<feature type="non-terminal residue" evidence="2">
    <location>
        <position position="254"/>
    </location>
</feature>
<reference evidence="2" key="1">
    <citation type="submission" date="2022-03" db="EMBL/GenBank/DDBJ databases">
        <authorList>
            <person name="Martin H S."/>
        </authorList>
    </citation>
    <scope>NUCLEOTIDE SEQUENCE</scope>
</reference>